<keyword evidence="3" id="KW-1185">Reference proteome</keyword>
<dbReference type="AlphaFoldDB" id="A0A9P6JQN6"/>
<accession>A0A9P6JQN6</accession>
<keyword evidence="1" id="KW-0812">Transmembrane</keyword>
<evidence type="ECO:0000313" key="3">
    <source>
        <dbReference type="Proteomes" id="UP000807306"/>
    </source>
</evidence>
<organism evidence="2 3">
    <name type="scientific">Crepidotus variabilis</name>
    <dbReference type="NCBI Taxonomy" id="179855"/>
    <lineage>
        <taxon>Eukaryota</taxon>
        <taxon>Fungi</taxon>
        <taxon>Dikarya</taxon>
        <taxon>Basidiomycota</taxon>
        <taxon>Agaricomycotina</taxon>
        <taxon>Agaricomycetes</taxon>
        <taxon>Agaricomycetidae</taxon>
        <taxon>Agaricales</taxon>
        <taxon>Agaricineae</taxon>
        <taxon>Crepidotaceae</taxon>
        <taxon>Crepidotus</taxon>
    </lineage>
</organism>
<comment type="caution">
    <text evidence="2">The sequence shown here is derived from an EMBL/GenBank/DDBJ whole genome shotgun (WGS) entry which is preliminary data.</text>
</comment>
<evidence type="ECO:0000313" key="2">
    <source>
        <dbReference type="EMBL" id="KAF9528934.1"/>
    </source>
</evidence>
<feature type="transmembrane region" description="Helical" evidence="1">
    <location>
        <begin position="112"/>
        <end position="129"/>
    </location>
</feature>
<feature type="transmembrane region" description="Helical" evidence="1">
    <location>
        <begin position="180"/>
        <end position="204"/>
    </location>
</feature>
<dbReference type="OrthoDB" id="3038990at2759"/>
<gene>
    <name evidence="2" type="ORF">CPB83DRAFT_853453</name>
</gene>
<keyword evidence="1" id="KW-1133">Transmembrane helix</keyword>
<feature type="transmembrane region" description="Helical" evidence="1">
    <location>
        <begin position="141"/>
        <end position="160"/>
    </location>
</feature>
<keyword evidence="1" id="KW-0472">Membrane</keyword>
<proteinExistence type="predicted"/>
<feature type="transmembrane region" description="Helical" evidence="1">
    <location>
        <begin position="77"/>
        <end position="100"/>
    </location>
</feature>
<sequence length="318" mass="35813">MFLEIKTNATSASPSPSMLPNPFTPKAFMPANVGAFITFDEYTVVGSFSILVWDIVNSARQDFELLSTRRITFMTTVFLVSRISALLAELFSVLLFTYPLGNCTLYRSLPNTFYFLYRVSTNTLFYARVQAVYHDRPIFLWVFRFLWLIAAGGACLGFFSSKVSPLSTGYCTFQANGFSWLVIIPVSDGLFDLLVCVAVTYGIGSGRLHDPRRRFWQRWLGWGQGYITRMSDRFLRDNQLYVSLVACVKLPEVVIIIASIAVPSLTSLRIALAFPDMTLTSILATRIYRNMKLGGKGLASFETTDRGPSFIEWTEVTP</sequence>
<reference evidence="2" key="1">
    <citation type="submission" date="2020-11" db="EMBL/GenBank/DDBJ databases">
        <authorList>
            <consortium name="DOE Joint Genome Institute"/>
            <person name="Ahrendt S."/>
            <person name="Riley R."/>
            <person name="Andreopoulos W."/>
            <person name="Labutti K."/>
            <person name="Pangilinan J."/>
            <person name="Ruiz-Duenas F.J."/>
            <person name="Barrasa J.M."/>
            <person name="Sanchez-Garcia M."/>
            <person name="Camarero S."/>
            <person name="Miyauchi S."/>
            <person name="Serrano A."/>
            <person name="Linde D."/>
            <person name="Babiker R."/>
            <person name="Drula E."/>
            <person name="Ayuso-Fernandez I."/>
            <person name="Pacheco R."/>
            <person name="Padilla G."/>
            <person name="Ferreira P."/>
            <person name="Barriuso J."/>
            <person name="Kellner H."/>
            <person name="Castanera R."/>
            <person name="Alfaro M."/>
            <person name="Ramirez L."/>
            <person name="Pisabarro A.G."/>
            <person name="Kuo A."/>
            <person name="Tritt A."/>
            <person name="Lipzen A."/>
            <person name="He G."/>
            <person name="Yan M."/>
            <person name="Ng V."/>
            <person name="Cullen D."/>
            <person name="Martin F."/>
            <person name="Rosso M.-N."/>
            <person name="Henrissat B."/>
            <person name="Hibbett D."/>
            <person name="Martinez A.T."/>
            <person name="Grigoriev I.V."/>
        </authorList>
    </citation>
    <scope>NUCLEOTIDE SEQUENCE</scope>
    <source>
        <strain evidence="2">CBS 506.95</strain>
    </source>
</reference>
<dbReference type="Proteomes" id="UP000807306">
    <property type="component" value="Unassembled WGS sequence"/>
</dbReference>
<protein>
    <submittedName>
        <fullName evidence="2">Uncharacterized protein</fullName>
    </submittedName>
</protein>
<dbReference type="EMBL" id="MU157849">
    <property type="protein sequence ID" value="KAF9528934.1"/>
    <property type="molecule type" value="Genomic_DNA"/>
</dbReference>
<name>A0A9P6JQN6_9AGAR</name>
<evidence type="ECO:0000256" key="1">
    <source>
        <dbReference type="SAM" id="Phobius"/>
    </source>
</evidence>
<feature type="transmembrane region" description="Helical" evidence="1">
    <location>
        <begin position="240"/>
        <end position="262"/>
    </location>
</feature>